<dbReference type="FunFam" id="3.20.20.140:FF:000029">
    <property type="entry name" value="2-amino-3-carboxymuconate-6-semialdehyde decarboxylase"/>
    <property type="match status" value="1"/>
</dbReference>
<keyword evidence="12" id="KW-0812">Transmembrane</keyword>
<evidence type="ECO:0000256" key="4">
    <source>
        <dbReference type="ARBA" id="ARBA00012365"/>
    </source>
</evidence>
<comment type="caution">
    <text evidence="14">The sequence shown here is derived from an EMBL/GenBank/DDBJ whole genome shotgun (WGS) entry which is preliminary data.</text>
</comment>
<keyword evidence="6" id="KW-0479">Metal-binding</keyword>
<dbReference type="GO" id="GO:0170033">
    <property type="term" value="P:L-amino acid metabolic process"/>
    <property type="evidence" value="ECO:0007669"/>
    <property type="project" value="UniProtKB-ARBA"/>
</dbReference>
<dbReference type="InterPro" id="IPR006680">
    <property type="entry name" value="Amidohydro-rel"/>
</dbReference>
<comment type="subunit">
    <text evidence="3">Monomer.</text>
</comment>
<dbReference type="GO" id="GO:0170039">
    <property type="term" value="P:proteinogenic amino acid metabolic process"/>
    <property type="evidence" value="ECO:0007669"/>
    <property type="project" value="UniProtKB-ARBA"/>
</dbReference>
<keyword evidence="7" id="KW-0210">Decarboxylase</keyword>
<dbReference type="InterPro" id="IPR032466">
    <property type="entry name" value="Metal_Hydrolase"/>
</dbReference>
<dbReference type="GO" id="GO:0001760">
    <property type="term" value="F:aminocarboxymuconate-semialdehyde decarboxylase activity"/>
    <property type="evidence" value="ECO:0007669"/>
    <property type="project" value="UniProtKB-EC"/>
</dbReference>
<dbReference type="PANTHER" id="PTHR21240">
    <property type="entry name" value="2-AMINO-3-CARBOXYLMUCONATE-6-SEMIALDEHYDE DECARBOXYLASE"/>
    <property type="match status" value="1"/>
</dbReference>
<evidence type="ECO:0000313" key="15">
    <source>
        <dbReference type="Proteomes" id="UP000537126"/>
    </source>
</evidence>
<protein>
    <recommendedName>
        <fullName evidence="5">2-amino-3-carboxymuconate-6-semialdehyde decarboxylase</fullName>
        <ecNumber evidence="4">4.1.1.45</ecNumber>
    </recommendedName>
    <alternativeName>
        <fullName evidence="10">Picolinate carboxylase</fullName>
    </alternativeName>
</protein>
<evidence type="ECO:0000256" key="5">
    <source>
        <dbReference type="ARBA" id="ARBA00021214"/>
    </source>
</evidence>
<evidence type="ECO:0000256" key="9">
    <source>
        <dbReference type="ARBA" id="ARBA00023239"/>
    </source>
</evidence>
<dbReference type="EC" id="4.1.1.45" evidence="4"/>
<name>A0A846MPT0_9BACT</name>
<evidence type="ECO:0000256" key="11">
    <source>
        <dbReference type="SAM" id="MobiDB-lite"/>
    </source>
</evidence>
<comment type="pathway">
    <text evidence="1">Secondary metabolite metabolism; quinolate metabolism.</text>
</comment>
<dbReference type="Proteomes" id="UP000537126">
    <property type="component" value="Unassembled WGS sequence"/>
</dbReference>
<dbReference type="InterPro" id="IPR032465">
    <property type="entry name" value="ACMSD"/>
</dbReference>
<dbReference type="GO" id="GO:0019748">
    <property type="term" value="P:secondary metabolic process"/>
    <property type="evidence" value="ECO:0007669"/>
    <property type="project" value="TreeGrafter"/>
</dbReference>
<comment type="similarity">
    <text evidence="2">Belongs to the metallo-dependent hydrolases superfamily. ACMSD family.</text>
</comment>
<evidence type="ECO:0000256" key="10">
    <source>
        <dbReference type="ARBA" id="ARBA00031120"/>
    </source>
</evidence>
<dbReference type="AlphaFoldDB" id="A0A846MPT0"/>
<evidence type="ECO:0000256" key="7">
    <source>
        <dbReference type="ARBA" id="ARBA00022793"/>
    </source>
</evidence>
<feature type="domain" description="Amidohydrolase-related" evidence="13">
    <location>
        <begin position="5"/>
        <end position="332"/>
    </location>
</feature>
<proteinExistence type="inferred from homology"/>
<gene>
    <name evidence="14" type="ORF">FHS56_000803</name>
</gene>
<sequence length="360" mass="40935">MCLRVDIHTHIIPEKLPSFKEKFGYGGFVSLDHHKKCSARMLIDGKFFREIQDNCWSPEKRIRECDDFGVDVQVLSTIPVMFSYWAKPLDALAVSQYLNDHIAEVVARYPRRFVGLGTVPLQAPSLAIKELERCVVDLGLAGVEIGTHVNEWNLSDEELFPFFQAAEELGAAIFVHPWDMMGKERMPKYWLPWLVGMPAETSLAICSMIFGGVFERLPRLRVAFAHGGGSFPINFGRIAHGFEVRPDLCAIDNNVHPKEYLGRFWVDSLVHSPEALRFIVQLFGEDKVALGTDYPFPLGELVPGRLIEQTEGLSELQKRKLLGENAFRWLKLDPQPFLEYKQKNKPTKEEKSSVDSKQSS</sequence>
<dbReference type="GO" id="GO:1901606">
    <property type="term" value="P:alpha-amino acid catabolic process"/>
    <property type="evidence" value="ECO:0007669"/>
    <property type="project" value="UniProtKB-ARBA"/>
</dbReference>
<organism evidence="14 15">
    <name type="scientific">Thermonema lapsum</name>
    <dbReference type="NCBI Taxonomy" id="28195"/>
    <lineage>
        <taxon>Bacteria</taxon>
        <taxon>Pseudomonadati</taxon>
        <taxon>Bacteroidota</taxon>
        <taxon>Cytophagia</taxon>
        <taxon>Cytophagales</taxon>
        <taxon>Thermonemataceae</taxon>
        <taxon>Thermonema</taxon>
    </lineage>
</organism>
<dbReference type="Gene3D" id="3.20.20.140">
    <property type="entry name" value="Metal-dependent hydrolases"/>
    <property type="match status" value="1"/>
</dbReference>
<evidence type="ECO:0000256" key="6">
    <source>
        <dbReference type="ARBA" id="ARBA00022723"/>
    </source>
</evidence>
<evidence type="ECO:0000256" key="8">
    <source>
        <dbReference type="ARBA" id="ARBA00022833"/>
    </source>
</evidence>
<dbReference type="GO" id="GO:0046872">
    <property type="term" value="F:metal ion binding"/>
    <property type="evidence" value="ECO:0007669"/>
    <property type="project" value="UniProtKB-KW"/>
</dbReference>
<keyword evidence="8" id="KW-0862">Zinc</keyword>
<dbReference type="GO" id="GO:0005829">
    <property type="term" value="C:cytosol"/>
    <property type="evidence" value="ECO:0007669"/>
    <property type="project" value="TreeGrafter"/>
</dbReference>
<keyword evidence="9 14" id="KW-0456">Lyase</keyword>
<feature type="region of interest" description="Disordered" evidence="11">
    <location>
        <begin position="340"/>
        <end position="360"/>
    </location>
</feature>
<keyword evidence="15" id="KW-1185">Reference proteome</keyword>
<dbReference type="Pfam" id="PF04909">
    <property type="entry name" value="Amidohydro_2"/>
    <property type="match status" value="1"/>
</dbReference>
<reference evidence="14 15" key="1">
    <citation type="submission" date="2020-03" db="EMBL/GenBank/DDBJ databases">
        <title>Genomic Encyclopedia of Type Strains, Phase IV (KMG-IV): sequencing the most valuable type-strain genomes for metagenomic binning, comparative biology and taxonomic classification.</title>
        <authorList>
            <person name="Goeker M."/>
        </authorList>
    </citation>
    <scope>NUCLEOTIDE SEQUENCE [LARGE SCALE GENOMIC DNA]</scope>
    <source>
        <strain evidence="14 15">DSM 5718</strain>
    </source>
</reference>
<accession>A0A846MPT0</accession>
<feature type="compositionally biased region" description="Basic and acidic residues" evidence="11">
    <location>
        <begin position="340"/>
        <end position="354"/>
    </location>
</feature>
<evidence type="ECO:0000256" key="1">
    <source>
        <dbReference type="ARBA" id="ARBA00005079"/>
    </source>
</evidence>
<dbReference type="GO" id="GO:0016787">
    <property type="term" value="F:hydrolase activity"/>
    <property type="evidence" value="ECO:0007669"/>
    <property type="project" value="InterPro"/>
</dbReference>
<keyword evidence="12" id="KW-1133">Transmembrane helix</keyword>
<dbReference type="SUPFAM" id="SSF51556">
    <property type="entry name" value="Metallo-dependent hydrolases"/>
    <property type="match status" value="1"/>
</dbReference>
<dbReference type="EMBL" id="JAASRN010000001">
    <property type="protein sequence ID" value="NIK73317.1"/>
    <property type="molecule type" value="Genomic_DNA"/>
</dbReference>
<evidence type="ECO:0000256" key="2">
    <source>
        <dbReference type="ARBA" id="ARBA00005871"/>
    </source>
</evidence>
<dbReference type="PANTHER" id="PTHR21240:SF27">
    <property type="entry name" value="2-AMINO-3-CARBOXYMUCONATE-6-SEMIALDEHYDE DECARBOXYLASE"/>
    <property type="match status" value="1"/>
</dbReference>
<evidence type="ECO:0000256" key="3">
    <source>
        <dbReference type="ARBA" id="ARBA00011245"/>
    </source>
</evidence>
<evidence type="ECO:0000313" key="14">
    <source>
        <dbReference type="EMBL" id="NIK73317.1"/>
    </source>
</evidence>
<evidence type="ECO:0000256" key="12">
    <source>
        <dbReference type="SAM" id="Phobius"/>
    </source>
</evidence>
<dbReference type="RefSeq" id="WP_208409621.1">
    <property type="nucleotide sequence ID" value="NZ_JAASRN010000001.1"/>
</dbReference>
<keyword evidence="12" id="KW-0472">Membrane</keyword>
<evidence type="ECO:0000259" key="13">
    <source>
        <dbReference type="Pfam" id="PF04909"/>
    </source>
</evidence>
<feature type="transmembrane region" description="Helical" evidence="12">
    <location>
        <begin position="190"/>
        <end position="214"/>
    </location>
</feature>